<accession>D0MKT0</accession>
<gene>
    <name evidence="1" type="ordered locus">Rmar_2882</name>
</gene>
<proteinExistence type="predicted"/>
<sequence>MLSAQPDVSARRRCRWLRAALTLIEAIEDEEVQEDLLDFVGMAVVELGHARLVRQIAATMRALGEEAEAERLWLQAALLEGRNRGADERLATLSDAEKNALLPLVVDGLRRRGRYGRASEPARLIPDLYRRLAALLLLVRAMAGIAPHGEGTLVSLLVVS</sequence>
<name>D0MKT0_RHOM4</name>
<protein>
    <submittedName>
        <fullName evidence="1">Uncharacterized protein</fullName>
    </submittedName>
</protein>
<dbReference type="Proteomes" id="UP000002221">
    <property type="component" value="Plasmid pRMAR01"/>
</dbReference>
<dbReference type="AlphaFoldDB" id="D0MKT0"/>
<keyword evidence="1" id="KW-0614">Plasmid</keyword>
<reference evidence="1 2" key="1">
    <citation type="journal article" date="2009" name="Stand. Genomic Sci.">
        <title>Complete genome sequence of Rhodothermus marinus type strain (R-10).</title>
        <authorList>
            <person name="Nolan M."/>
            <person name="Tindall B.J."/>
            <person name="Pomrenke H."/>
            <person name="Lapidus A."/>
            <person name="Copeland A."/>
            <person name="Glavina Del Rio T."/>
            <person name="Lucas S."/>
            <person name="Chen F."/>
            <person name="Tice H."/>
            <person name="Cheng J.F."/>
            <person name="Saunders E."/>
            <person name="Han C."/>
            <person name="Bruce D."/>
            <person name="Goodwin L."/>
            <person name="Chain P."/>
            <person name="Pitluck S."/>
            <person name="Ovchinikova G."/>
            <person name="Pati A."/>
            <person name="Ivanova N."/>
            <person name="Mavromatis K."/>
            <person name="Chen A."/>
            <person name="Palaniappan K."/>
            <person name="Land M."/>
            <person name="Hauser L."/>
            <person name="Chang Y.J."/>
            <person name="Jeffries C.D."/>
            <person name="Brettin T."/>
            <person name="Goker M."/>
            <person name="Bristow J."/>
            <person name="Eisen J.A."/>
            <person name="Markowitz V."/>
            <person name="Hugenholtz P."/>
            <person name="Kyrpides N.C."/>
            <person name="Klenk H.P."/>
            <person name="Detter J.C."/>
        </authorList>
    </citation>
    <scope>NUCLEOTIDE SEQUENCE [LARGE SCALE GENOMIC DNA]</scope>
    <source>
        <strain evidence="2">ATCC 43812 / DSM 4252 / R-10</strain>
        <plasmid evidence="1">pRMAR01</plasmid>
    </source>
</reference>
<dbReference type="KEGG" id="rmr:Rmar_2882"/>
<dbReference type="EMBL" id="CP001808">
    <property type="protein sequence ID" value="ACY49744.1"/>
    <property type="molecule type" value="Genomic_DNA"/>
</dbReference>
<keyword evidence="2" id="KW-1185">Reference proteome</keyword>
<geneLocation type="plasmid" evidence="1 2">
    <name>pRMAR01</name>
</geneLocation>
<organism evidence="1 2">
    <name type="scientific">Rhodothermus marinus (strain ATCC 43812 / DSM 4252 / R-10)</name>
    <name type="common">Rhodothermus obamensis</name>
    <dbReference type="NCBI Taxonomy" id="518766"/>
    <lineage>
        <taxon>Bacteria</taxon>
        <taxon>Pseudomonadati</taxon>
        <taxon>Rhodothermota</taxon>
        <taxon>Rhodothermia</taxon>
        <taxon>Rhodothermales</taxon>
        <taxon>Rhodothermaceae</taxon>
        <taxon>Rhodothermus</taxon>
    </lineage>
</organism>
<dbReference type="RefSeq" id="WP_012845354.1">
    <property type="nucleotide sequence ID" value="NC_013502.1"/>
</dbReference>
<evidence type="ECO:0000313" key="1">
    <source>
        <dbReference type="EMBL" id="ACY49744.1"/>
    </source>
</evidence>
<evidence type="ECO:0000313" key="2">
    <source>
        <dbReference type="Proteomes" id="UP000002221"/>
    </source>
</evidence>
<dbReference type="HOGENOM" id="CLU_1650794_0_0_10"/>